<dbReference type="GO" id="GO:0008887">
    <property type="term" value="F:glycerate kinase activity"/>
    <property type="evidence" value="ECO:0007669"/>
    <property type="project" value="UniProtKB-UniRule"/>
</dbReference>
<dbReference type="PANTHER" id="PTHR21599:SF0">
    <property type="entry name" value="GLYCERATE KINASE"/>
    <property type="match status" value="1"/>
</dbReference>
<dbReference type="OrthoDB" id="9774290at2"/>
<keyword evidence="6" id="KW-1185">Reference proteome</keyword>
<evidence type="ECO:0000256" key="4">
    <source>
        <dbReference type="PIRNR" id="PIRNR006078"/>
    </source>
</evidence>
<dbReference type="Proteomes" id="UP000292685">
    <property type="component" value="Unassembled WGS sequence"/>
</dbReference>
<sequence length="379" mass="37378">MSIEKIVCVPDSFKGSATAAQAAAALAAGARQVFPRAEVVELPFADGGEGTLDALLAVWGREAETVEVVDAIGRPRTARFGRSADGATAILEAAEGNGLPHVSDVGAQPLRADTYGVGLIARHLLDAGVEEILLCIGGSASTDGGLGLLAALGARIDYDDDAAGFGGGRLHAVRSIDLEGLHPAARGVRWRIAVDVDNPLTGERGAAAVFGPQKGASAADVATLDAGLSHLADVVAAHSGADAGELRATAGFGAAGGMPLALVPLLSAEVLPGSRLVAEAVGLDAALADADLVLTGEGALDTQSLGGKVVDAVRTRAPGGAAVVVIAGTVKLTAADVRAAGLTAAFSIAPGAASLDELLAAAPALIEDAAANACALLDR</sequence>
<protein>
    <submittedName>
        <fullName evidence="5">Glycerate kinase</fullName>
    </submittedName>
</protein>
<dbReference type="Pfam" id="PF02595">
    <property type="entry name" value="Gly_kinase"/>
    <property type="match status" value="1"/>
</dbReference>
<dbReference type="PIRSF" id="PIRSF006078">
    <property type="entry name" value="GlxK"/>
    <property type="match status" value="1"/>
</dbReference>
<evidence type="ECO:0000313" key="6">
    <source>
        <dbReference type="Proteomes" id="UP000292685"/>
    </source>
</evidence>
<comment type="caution">
    <text evidence="5">The sequence shown here is derived from an EMBL/GenBank/DDBJ whole genome shotgun (WGS) entry which is preliminary data.</text>
</comment>
<dbReference type="GO" id="GO:0031388">
    <property type="term" value="P:organic acid phosphorylation"/>
    <property type="evidence" value="ECO:0007669"/>
    <property type="project" value="UniProtKB-UniRule"/>
</dbReference>
<comment type="similarity">
    <text evidence="1 4">Belongs to the glycerate kinase type-1 family.</text>
</comment>
<dbReference type="EMBL" id="SHLA01000001">
    <property type="protein sequence ID" value="RZU62529.1"/>
    <property type="molecule type" value="Genomic_DNA"/>
</dbReference>
<evidence type="ECO:0000256" key="1">
    <source>
        <dbReference type="ARBA" id="ARBA00006284"/>
    </source>
</evidence>
<name>A0A4Q8AFV8_9MICC</name>
<organism evidence="5 6">
    <name type="scientific">Zhihengliuella halotolerans</name>
    <dbReference type="NCBI Taxonomy" id="370736"/>
    <lineage>
        <taxon>Bacteria</taxon>
        <taxon>Bacillati</taxon>
        <taxon>Actinomycetota</taxon>
        <taxon>Actinomycetes</taxon>
        <taxon>Micrococcales</taxon>
        <taxon>Micrococcaceae</taxon>
        <taxon>Zhihengliuella</taxon>
    </lineage>
</organism>
<keyword evidence="2 4" id="KW-0808">Transferase</keyword>
<evidence type="ECO:0000256" key="3">
    <source>
        <dbReference type="ARBA" id="ARBA00022777"/>
    </source>
</evidence>
<accession>A0A4Q8AFV8</accession>
<dbReference type="InterPro" id="IPR036129">
    <property type="entry name" value="Glycerate_kinase_sf"/>
</dbReference>
<dbReference type="InterPro" id="IPR018197">
    <property type="entry name" value="Glycerate_kinase_RE-like"/>
</dbReference>
<evidence type="ECO:0000313" key="5">
    <source>
        <dbReference type="EMBL" id="RZU62529.1"/>
    </source>
</evidence>
<dbReference type="PANTHER" id="PTHR21599">
    <property type="entry name" value="GLYCERATE KINASE"/>
    <property type="match status" value="1"/>
</dbReference>
<dbReference type="SUPFAM" id="SSF110738">
    <property type="entry name" value="Glycerate kinase I"/>
    <property type="match status" value="1"/>
</dbReference>
<dbReference type="Gene3D" id="3.90.1510.10">
    <property type="entry name" value="Glycerate kinase, domain 2"/>
    <property type="match status" value="1"/>
</dbReference>
<evidence type="ECO:0000256" key="2">
    <source>
        <dbReference type="ARBA" id="ARBA00022679"/>
    </source>
</evidence>
<dbReference type="InterPro" id="IPR018193">
    <property type="entry name" value="Glyc_kinase_flavodox-like_fold"/>
</dbReference>
<dbReference type="NCBIfam" id="TIGR00045">
    <property type="entry name" value="glycerate kinase"/>
    <property type="match status" value="1"/>
</dbReference>
<dbReference type="AlphaFoldDB" id="A0A4Q8AFV8"/>
<gene>
    <name evidence="5" type="ORF">EV380_2126</name>
</gene>
<reference evidence="5 6" key="1">
    <citation type="submission" date="2019-02" db="EMBL/GenBank/DDBJ databases">
        <title>Sequencing the genomes of 1000 actinobacteria strains.</title>
        <authorList>
            <person name="Klenk H.-P."/>
        </authorList>
    </citation>
    <scope>NUCLEOTIDE SEQUENCE [LARGE SCALE GENOMIC DNA]</scope>
    <source>
        <strain evidence="5 6">DSM 17364</strain>
    </source>
</reference>
<proteinExistence type="inferred from homology"/>
<keyword evidence="3 4" id="KW-0418">Kinase</keyword>
<dbReference type="RefSeq" id="WP_130451101.1">
    <property type="nucleotide sequence ID" value="NZ_SHLA01000001.1"/>
</dbReference>
<dbReference type="Gene3D" id="3.40.50.10350">
    <property type="entry name" value="Glycerate kinase, domain 1"/>
    <property type="match status" value="1"/>
</dbReference>
<dbReference type="InterPro" id="IPR004381">
    <property type="entry name" value="Glycerate_kinase"/>
</dbReference>